<keyword evidence="1" id="KW-0378">Hydrolase</keyword>
<dbReference type="CDD" id="cd01283">
    <property type="entry name" value="cytidine_deaminase"/>
    <property type="match status" value="1"/>
</dbReference>
<organism evidence="1 2">
    <name type="scientific">Streptomyces omiyaensis</name>
    <dbReference type="NCBI Taxonomy" id="68247"/>
    <lineage>
        <taxon>Bacteria</taxon>
        <taxon>Bacillati</taxon>
        <taxon>Actinomycetota</taxon>
        <taxon>Actinomycetes</taxon>
        <taxon>Kitasatosporales</taxon>
        <taxon>Streptomycetaceae</taxon>
        <taxon>Streptomyces</taxon>
    </lineage>
</organism>
<dbReference type="RefSeq" id="WP_392879292.1">
    <property type="nucleotide sequence ID" value="NZ_JBICZW010000002.1"/>
</dbReference>
<dbReference type="SUPFAM" id="SSF53927">
    <property type="entry name" value="Cytidine deaminase-like"/>
    <property type="match status" value="1"/>
</dbReference>
<dbReference type="EMBL" id="JBICZW010000002">
    <property type="protein sequence ID" value="MFG3187974.1"/>
    <property type="molecule type" value="Genomic_DNA"/>
</dbReference>
<gene>
    <name evidence="1" type="ORF">ACGFYS_03450</name>
</gene>
<protein>
    <submittedName>
        <fullName evidence="1">Cytidine deaminase</fullName>
        <ecNumber evidence="1">3.5.4.5</ecNumber>
    </submittedName>
</protein>
<dbReference type="GO" id="GO:0004126">
    <property type="term" value="F:cytidine deaminase activity"/>
    <property type="evidence" value="ECO:0007669"/>
    <property type="project" value="UniProtKB-EC"/>
</dbReference>
<evidence type="ECO:0000313" key="2">
    <source>
        <dbReference type="Proteomes" id="UP001604282"/>
    </source>
</evidence>
<dbReference type="InterPro" id="IPR016193">
    <property type="entry name" value="Cytidine_deaminase-like"/>
</dbReference>
<keyword evidence="2" id="KW-1185">Reference proteome</keyword>
<evidence type="ECO:0000313" key="1">
    <source>
        <dbReference type="EMBL" id="MFG3187974.1"/>
    </source>
</evidence>
<dbReference type="EC" id="3.5.4.5" evidence="1"/>
<dbReference type="Proteomes" id="UP001604282">
    <property type="component" value="Unassembled WGS sequence"/>
</dbReference>
<dbReference type="Gene3D" id="3.40.140.10">
    <property type="entry name" value="Cytidine Deaminase, domain 2"/>
    <property type="match status" value="1"/>
</dbReference>
<reference evidence="1 2" key="1">
    <citation type="submission" date="2024-10" db="EMBL/GenBank/DDBJ databases">
        <title>The Natural Products Discovery Center: Release of the First 8490 Sequenced Strains for Exploring Actinobacteria Biosynthetic Diversity.</title>
        <authorList>
            <person name="Kalkreuter E."/>
            <person name="Kautsar S.A."/>
            <person name="Yang D."/>
            <person name="Bader C.D."/>
            <person name="Teijaro C.N."/>
            <person name="Fluegel L."/>
            <person name="Davis C.M."/>
            <person name="Simpson J.R."/>
            <person name="Lauterbach L."/>
            <person name="Steele A.D."/>
            <person name="Gui C."/>
            <person name="Meng S."/>
            <person name="Li G."/>
            <person name="Viehrig K."/>
            <person name="Ye F."/>
            <person name="Su P."/>
            <person name="Kiefer A.F."/>
            <person name="Nichols A."/>
            <person name="Cepeda A.J."/>
            <person name="Yan W."/>
            <person name="Fan B."/>
            <person name="Jiang Y."/>
            <person name="Adhikari A."/>
            <person name="Zheng C.-J."/>
            <person name="Schuster L."/>
            <person name="Cowan T.M."/>
            <person name="Smanski M.J."/>
            <person name="Chevrette M.G."/>
            <person name="De Carvalho L.P.S."/>
            <person name="Shen B."/>
        </authorList>
    </citation>
    <scope>NUCLEOTIDE SEQUENCE [LARGE SCALE GENOMIC DNA]</scope>
    <source>
        <strain evidence="1 2">NPDC048229</strain>
    </source>
</reference>
<name>A0ABW7BP14_9ACTN</name>
<proteinExistence type="predicted"/>
<comment type="caution">
    <text evidence="1">The sequence shown here is derived from an EMBL/GenBank/DDBJ whole genome shotgun (WGS) entry which is preliminary data.</text>
</comment>
<dbReference type="NCBIfam" id="NF006155">
    <property type="entry name" value="PRK08298.1"/>
    <property type="match status" value="1"/>
</dbReference>
<accession>A0ABW7BP14</accession>
<sequence length="193" mass="20793">MTLDRALADAAIAQPDRRRSPGEPGGAAAVRLDDGRILTGVGLDTIHPSVALCQETGAYCQAYTLDRRVTATVCVFRDPEDGRYVILPPCGVCQERLALRSPDVEVGVPHPEDPRLRVARRLGEPNPRCWARHCAGGSWPSPPCMRTERTTDLVAEGPPCAHSPCQADGRGGRDVRVPVGFSRRGPVRLPMAA</sequence>